<evidence type="ECO:0000256" key="1">
    <source>
        <dbReference type="ARBA" id="ARBA00022676"/>
    </source>
</evidence>
<evidence type="ECO:0000313" key="5">
    <source>
        <dbReference type="Proteomes" id="UP000663829"/>
    </source>
</evidence>
<evidence type="ECO:0008006" key="6">
    <source>
        <dbReference type="Google" id="ProtNLM"/>
    </source>
</evidence>
<dbReference type="EMBL" id="CAJNOQ010046067">
    <property type="protein sequence ID" value="CAF1637644.1"/>
    <property type="molecule type" value="Genomic_DNA"/>
</dbReference>
<dbReference type="OrthoDB" id="3763672at2759"/>
<comment type="caution">
    <text evidence="3">The sequence shown here is derived from an EMBL/GenBank/DDBJ whole genome shotgun (WGS) entry which is preliminary data.</text>
</comment>
<gene>
    <name evidence="3" type="ORF">GPM918_LOCUS44750</name>
    <name evidence="4" type="ORF">SRO942_LOCUS46767</name>
</gene>
<dbReference type="EMBL" id="CAJOBC010114553">
    <property type="protein sequence ID" value="CAF4545434.1"/>
    <property type="molecule type" value="Genomic_DNA"/>
</dbReference>
<dbReference type="Proteomes" id="UP000663829">
    <property type="component" value="Unassembled WGS sequence"/>
</dbReference>
<protein>
    <recommendedName>
        <fullName evidence="6">Nucleotide-diphospho-sugar transferase domain-containing protein</fullName>
    </recommendedName>
</protein>
<keyword evidence="2" id="KW-0808">Transferase</keyword>
<reference evidence="3" key="1">
    <citation type="submission" date="2021-02" db="EMBL/GenBank/DDBJ databases">
        <authorList>
            <person name="Nowell W R."/>
        </authorList>
    </citation>
    <scope>NUCLEOTIDE SEQUENCE</scope>
</reference>
<proteinExistence type="predicted"/>
<dbReference type="GO" id="GO:0006487">
    <property type="term" value="P:protein N-linked glycosylation"/>
    <property type="evidence" value="ECO:0007669"/>
    <property type="project" value="TreeGrafter"/>
</dbReference>
<dbReference type="Proteomes" id="UP000681722">
    <property type="component" value="Unassembled WGS sequence"/>
</dbReference>
<keyword evidence="1" id="KW-0328">Glycosyltransferase</keyword>
<feature type="non-terminal residue" evidence="3">
    <location>
        <position position="1"/>
    </location>
</feature>
<evidence type="ECO:0000313" key="3">
    <source>
        <dbReference type="EMBL" id="CAF1637644.1"/>
    </source>
</evidence>
<evidence type="ECO:0000313" key="4">
    <source>
        <dbReference type="EMBL" id="CAF4545434.1"/>
    </source>
</evidence>
<organism evidence="3 5">
    <name type="scientific">Didymodactylos carnosus</name>
    <dbReference type="NCBI Taxonomy" id="1234261"/>
    <lineage>
        <taxon>Eukaryota</taxon>
        <taxon>Metazoa</taxon>
        <taxon>Spiralia</taxon>
        <taxon>Gnathifera</taxon>
        <taxon>Rotifera</taxon>
        <taxon>Eurotatoria</taxon>
        <taxon>Bdelloidea</taxon>
        <taxon>Philodinida</taxon>
        <taxon>Philodinidae</taxon>
        <taxon>Didymodactylos</taxon>
    </lineage>
</organism>
<dbReference type="GO" id="GO:0016757">
    <property type="term" value="F:glycosyltransferase activity"/>
    <property type="evidence" value="ECO:0007669"/>
    <property type="project" value="UniProtKB-KW"/>
</dbReference>
<accession>A0A816DRZ3</accession>
<keyword evidence="5" id="KW-1185">Reference proteome</keyword>
<dbReference type="PANTHER" id="PTHR31306:SF3">
    <property type="entry name" value="NUCLEOTIDE-DIPHOSPHO-SUGAR TRANSFERASE DOMAIN-CONTAINING PROTEIN"/>
    <property type="match status" value="1"/>
</dbReference>
<dbReference type="InterPro" id="IPR008630">
    <property type="entry name" value="Glyco_trans_34"/>
</dbReference>
<evidence type="ECO:0000256" key="2">
    <source>
        <dbReference type="ARBA" id="ARBA00022679"/>
    </source>
</evidence>
<dbReference type="AlphaFoldDB" id="A0A816DRZ3"/>
<name>A0A816DRZ3_9BILA</name>
<sequence>IRHGYDYKRIIPPLIPNHKGTWVKVTHLYHVVQDYDIVVLLDGDAYITDPRMDIEFLMKRWNFTKASSILMASDPGGPDNQDSKGRATANWGFVIARNTNLTKAILKNLSRCVRDIPGCEKWAVTWSYEQRAFSEYFRDKMKIGSELILAPCSEANGFATSNSGCLGTFVTHVWTDKPSMVKRFQKLMMDDLMMLLEDKLWLDKHVSEVVTNDIEK</sequence>
<dbReference type="PANTHER" id="PTHR31306">
    <property type="entry name" value="ALPHA-1,6-MANNOSYLTRANSFERASE MNN11-RELATED"/>
    <property type="match status" value="1"/>
</dbReference>
<dbReference type="GO" id="GO:0000139">
    <property type="term" value="C:Golgi membrane"/>
    <property type="evidence" value="ECO:0007669"/>
    <property type="project" value="TreeGrafter"/>
</dbReference>